<accession>A0AAU9K2V4</accession>
<dbReference type="Proteomes" id="UP001162131">
    <property type="component" value="Unassembled WGS sequence"/>
</dbReference>
<comment type="caution">
    <text evidence="1">The sequence shown here is derived from an EMBL/GenBank/DDBJ whole genome shotgun (WGS) entry which is preliminary data.</text>
</comment>
<dbReference type="EMBL" id="CAJZBQ010000050">
    <property type="protein sequence ID" value="CAG9329983.1"/>
    <property type="molecule type" value="Genomic_DNA"/>
</dbReference>
<evidence type="ECO:0000313" key="2">
    <source>
        <dbReference type="Proteomes" id="UP001162131"/>
    </source>
</evidence>
<organism evidence="1 2">
    <name type="scientific">Blepharisma stoltei</name>
    <dbReference type="NCBI Taxonomy" id="1481888"/>
    <lineage>
        <taxon>Eukaryota</taxon>
        <taxon>Sar</taxon>
        <taxon>Alveolata</taxon>
        <taxon>Ciliophora</taxon>
        <taxon>Postciliodesmatophora</taxon>
        <taxon>Heterotrichea</taxon>
        <taxon>Heterotrichida</taxon>
        <taxon>Blepharismidae</taxon>
        <taxon>Blepharisma</taxon>
    </lineage>
</organism>
<gene>
    <name evidence="1" type="ORF">BSTOLATCC_MIC50097</name>
</gene>
<name>A0AAU9K2V4_9CILI</name>
<sequence>MFSSSQDILEVILKPQFKSKSSSWLQSASKNEIKGLKLIGAIFTHKGKKKFKTRSDSHRASLPNINSYESELRKRQLQSTYELEFGGSKAYHETNIFSYRKLSDISASDILTPVTVMFIENWVELKDDIVYQNLILQCLRSLNAVFKSNETGRTETQASYRWNDPSKNFTSHRLDQVSTALIGQRTTEHKAWSRPQTTQAVDTNINPLTFTKEDLKKRKQALIQGSGVVGKWVVIPVNPNITNYQETFTTHFNKYQRAPPPDFHTSISGGKLCPDPETIRRYNSVKSFR</sequence>
<keyword evidence="2" id="KW-1185">Reference proteome</keyword>
<protein>
    <submittedName>
        <fullName evidence="1">Uncharacterized protein</fullName>
    </submittedName>
</protein>
<proteinExistence type="predicted"/>
<evidence type="ECO:0000313" key="1">
    <source>
        <dbReference type="EMBL" id="CAG9329983.1"/>
    </source>
</evidence>
<dbReference type="AlphaFoldDB" id="A0AAU9K2V4"/>
<reference evidence="1" key="1">
    <citation type="submission" date="2021-09" db="EMBL/GenBank/DDBJ databases">
        <authorList>
            <consortium name="AG Swart"/>
            <person name="Singh M."/>
            <person name="Singh A."/>
            <person name="Seah K."/>
            <person name="Emmerich C."/>
        </authorList>
    </citation>
    <scope>NUCLEOTIDE SEQUENCE</scope>
    <source>
        <strain evidence="1">ATCC30299</strain>
    </source>
</reference>